<organism evidence="7 8">
    <name type="scientific">Tulasnella calospora MUT 4182</name>
    <dbReference type="NCBI Taxonomy" id="1051891"/>
    <lineage>
        <taxon>Eukaryota</taxon>
        <taxon>Fungi</taxon>
        <taxon>Dikarya</taxon>
        <taxon>Basidiomycota</taxon>
        <taxon>Agaricomycotina</taxon>
        <taxon>Agaricomycetes</taxon>
        <taxon>Cantharellales</taxon>
        <taxon>Tulasnellaceae</taxon>
        <taxon>Tulasnella</taxon>
    </lineage>
</organism>
<dbReference type="OrthoDB" id="5963193at2759"/>
<evidence type="ECO:0000256" key="1">
    <source>
        <dbReference type="ARBA" id="ARBA00004141"/>
    </source>
</evidence>
<accession>A0A0C3K965</accession>
<evidence type="ECO:0000256" key="3">
    <source>
        <dbReference type="ARBA" id="ARBA00022692"/>
    </source>
</evidence>
<reference evidence="8" key="2">
    <citation type="submission" date="2015-01" db="EMBL/GenBank/DDBJ databases">
        <title>Evolutionary Origins and Diversification of the Mycorrhizal Mutualists.</title>
        <authorList>
            <consortium name="DOE Joint Genome Institute"/>
            <consortium name="Mycorrhizal Genomics Consortium"/>
            <person name="Kohler A."/>
            <person name="Kuo A."/>
            <person name="Nagy L.G."/>
            <person name="Floudas D."/>
            <person name="Copeland A."/>
            <person name="Barry K.W."/>
            <person name="Cichocki N."/>
            <person name="Veneault-Fourrey C."/>
            <person name="LaButti K."/>
            <person name="Lindquist E.A."/>
            <person name="Lipzen A."/>
            <person name="Lundell T."/>
            <person name="Morin E."/>
            <person name="Murat C."/>
            <person name="Riley R."/>
            <person name="Ohm R."/>
            <person name="Sun H."/>
            <person name="Tunlid A."/>
            <person name="Henrissat B."/>
            <person name="Grigoriev I.V."/>
            <person name="Hibbett D.S."/>
            <person name="Martin F."/>
        </authorList>
    </citation>
    <scope>NUCLEOTIDE SEQUENCE [LARGE SCALE GENOMIC DNA]</scope>
    <source>
        <strain evidence="8">MUT 4182</strain>
    </source>
</reference>
<dbReference type="Proteomes" id="UP000054248">
    <property type="component" value="Unassembled WGS sequence"/>
</dbReference>
<dbReference type="EMBL" id="KN823330">
    <property type="protein sequence ID" value="KIO17928.1"/>
    <property type="molecule type" value="Genomic_DNA"/>
</dbReference>
<protein>
    <submittedName>
        <fullName evidence="7">Uncharacterized protein</fullName>
    </submittedName>
</protein>
<comment type="similarity">
    <text evidence="2">Belongs to the TDE1 family.</text>
</comment>
<sequence length="70" mass="7983">MGAMYVAELLTDWRVIKTTMTEGPEPEQDVYIGRSAVAMWMRVISSWVCIVLYSWSLVAPVLMPDRFGDL</sequence>
<evidence type="ECO:0000256" key="4">
    <source>
        <dbReference type="ARBA" id="ARBA00022989"/>
    </source>
</evidence>
<dbReference type="PANTHER" id="PTHR10383:SF9">
    <property type="entry name" value="SERINE INCORPORATOR, ISOFORM F"/>
    <property type="match status" value="1"/>
</dbReference>
<dbReference type="STRING" id="1051891.A0A0C3K965"/>
<gene>
    <name evidence="7" type="ORF">M407DRAFT_32394</name>
</gene>
<keyword evidence="8" id="KW-1185">Reference proteome</keyword>
<keyword evidence="5 6" id="KW-0472">Membrane</keyword>
<dbReference type="InterPro" id="IPR005016">
    <property type="entry name" value="TDE1/TMS"/>
</dbReference>
<dbReference type="HOGENOM" id="CLU_2759680_0_0_1"/>
<reference evidence="7 8" key="1">
    <citation type="submission" date="2014-04" db="EMBL/GenBank/DDBJ databases">
        <authorList>
            <consortium name="DOE Joint Genome Institute"/>
            <person name="Kuo A."/>
            <person name="Girlanda M."/>
            <person name="Perotto S."/>
            <person name="Kohler A."/>
            <person name="Nagy L.G."/>
            <person name="Floudas D."/>
            <person name="Copeland A."/>
            <person name="Barry K.W."/>
            <person name="Cichocki N."/>
            <person name="Veneault-Fourrey C."/>
            <person name="LaButti K."/>
            <person name="Lindquist E.A."/>
            <person name="Lipzen A."/>
            <person name="Lundell T."/>
            <person name="Morin E."/>
            <person name="Murat C."/>
            <person name="Sun H."/>
            <person name="Tunlid A."/>
            <person name="Henrissat B."/>
            <person name="Grigoriev I.V."/>
            <person name="Hibbett D.S."/>
            <person name="Martin F."/>
            <person name="Nordberg H.P."/>
            <person name="Cantor M.N."/>
            <person name="Hua S.X."/>
        </authorList>
    </citation>
    <scope>NUCLEOTIDE SEQUENCE [LARGE SCALE GENOMIC DNA]</scope>
    <source>
        <strain evidence="7 8">MUT 4182</strain>
    </source>
</reference>
<dbReference type="PANTHER" id="PTHR10383">
    <property type="entry name" value="SERINE INCORPORATOR"/>
    <property type="match status" value="1"/>
</dbReference>
<dbReference type="AlphaFoldDB" id="A0A0C3K965"/>
<proteinExistence type="inferred from homology"/>
<evidence type="ECO:0000256" key="6">
    <source>
        <dbReference type="SAM" id="Phobius"/>
    </source>
</evidence>
<keyword evidence="3 6" id="KW-0812">Transmembrane</keyword>
<keyword evidence="4 6" id="KW-1133">Transmembrane helix</keyword>
<evidence type="ECO:0000313" key="7">
    <source>
        <dbReference type="EMBL" id="KIO17928.1"/>
    </source>
</evidence>
<evidence type="ECO:0000256" key="2">
    <source>
        <dbReference type="ARBA" id="ARBA00006665"/>
    </source>
</evidence>
<evidence type="ECO:0000313" key="8">
    <source>
        <dbReference type="Proteomes" id="UP000054248"/>
    </source>
</evidence>
<dbReference type="GO" id="GO:0016020">
    <property type="term" value="C:membrane"/>
    <property type="evidence" value="ECO:0007669"/>
    <property type="project" value="UniProtKB-SubCell"/>
</dbReference>
<name>A0A0C3K965_9AGAM</name>
<comment type="subcellular location">
    <subcellularLocation>
        <location evidence="1">Membrane</location>
        <topology evidence="1">Multi-pass membrane protein</topology>
    </subcellularLocation>
</comment>
<evidence type="ECO:0000256" key="5">
    <source>
        <dbReference type="ARBA" id="ARBA00023136"/>
    </source>
</evidence>
<feature type="transmembrane region" description="Helical" evidence="6">
    <location>
        <begin position="44"/>
        <end position="63"/>
    </location>
</feature>
<dbReference type="Pfam" id="PF03348">
    <property type="entry name" value="Serinc"/>
    <property type="match status" value="1"/>
</dbReference>